<comment type="caution">
    <text evidence="2">The sequence shown here is derived from an EMBL/GenBank/DDBJ whole genome shotgun (WGS) entry which is preliminary data.</text>
</comment>
<dbReference type="InterPro" id="IPR007899">
    <property type="entry name" value="CHAD_dom"/>
</dbReference>
<dbReference type="Proteomes" id="UP001150830">
    <property type="component" value="Unassembled WGS sequence"/>
</dbReference>
<name>A0A9X3EGA8_9GAMM</name>
<evidence type="ECO:0000313" key="2">
    <source>
        <dbReference type="EMBL" id="MCY0967037.1"/>
    </source>
</evidence>
<organism evidence="2 3">
    <name type="scientific">Parathalassolituus penaei</name>
    <dbReference type="NCBI Taxonomy" id="2997323"/>
    <lineage>
        <taxon>Bacteria</taxon>
        <taxon>Pseudomonadati</taxon>
        <taxon>Pseudomonadota</taxon>
        <taxon>Gammaproteobacteria</taxon>
        <taxon>Oceanospirillales</taxon>
        <taxon>Oceanospirillaceae</taxon>
        <taxon>Parathalassolituus</taxon>
    </lineage>
</organism>
<keyword evidence="3" id="KW-1185">Reference proteome</keyword>
<dbReference type="EMBL" id="JAPNOA010000058">
    <property type="protein sequence ID" value="MCY0967037.1"/>
    <property type="molecule type" value="Genomic_DNA"/>
</dbReference>
<evidence type="ECO:0000313" key="3">
    <source>
        <dbReference type="Proteomes" id="UP001150830"/>
    </source>
</evidence>
<accession>A0A9X3EGA8</accession>
<dbReference type="RefSeq" id="WP_283175242.1">
    <property type="nucleotide sequence ID" value="NZ_JAPNOA010000058.1"/>
</dbReference>
<sequence>MKQSLEPRWSSFCASNQRCCDDVLAWLVTPVDADRVHAIRLVCKTLRASWQWLQTDADTRRIARQRGRVLAQVAALLADHREQQVMADWLQQLSDKSTGSQRLALGYAKRRLLTPISEALTLDVAGLELVFRDEMLLWRNLARQSVSKRWWQTGYQRCWQKAADLAADACLNDNSLAYHSWRKWVKYELLVGRLVHIESLARDSGRKAGAYWQQRQTGLHQLASQLGDFHDLCVLRQRIQALEFSRKVPAWPQQVVVVLDAEMEQLKCALAGQRLACYELQEPQRHAG</sequence>
<dbReference type="AlphaFoldDB" id="A0A9X3EGA8"/>
<reference evidence="2" key="1">
    <citation type="submission" date="2022-11" db="EMBL/GenBank/DDBJ databases">
        <title>Parathalassolutuus dongxingensis gen. nov., sp. nov., a novel member of family Oceanospirillaceae isolated from a coastal shrimp pond in Guangxi, China.</title>
        <authorList>
            <person name="Chen H."/>
        </authorList>
    </citation>
    <scope>NUCLEOTIDE SEQUENCE</scope>
    <source>
        <strain evidence="2">G-43</strain>
    </source>
</reference>
<proteinExistence type="predicted"/>
<dbReference type="Gene3D" id="1.40.20.10">
    <property type="entry name" value="CHAD domain"/>
    <property type="match status" value="1"/>
</dbReference>
<protein>
    <submittedName>
        <fullName evidence="2">CHAD domain-containing protein</fullName>
    </submittedName>
</protein>
<dbReference type="Pfam" id="PF05235">
    <property type="entry name" value="CHAD"/>
    <property type="match status" value="1"/>
</dbReference>
<gene>
    <name evidence="2" type="ORF">OUO13_17805</name>
</gene>
<feature type="domain" description="CHAD" evidence="1">
    <location>
        <begin position="22"/>
        <end position="240"/>
    </location>
</feature>
<dbReference type="InterPro" id="IPR038186">
    <property type="entry name" value="CHAD_dom_sf"/>
</dbReference>
<evidence type="ECO:0000259" key="1">
    <source>
        <dbReference type="Pfam" id="PF05235"/>
    </source>
</evidence>